<protein>
    <submittedName>
        <fullName evidence="1">Uncharacterized protein</fullName>
    </submittedName>
</protein>
<evidence type="ECO:0000313" key="2">
    <source>
        <dbReference type="Proteomes" id="UP000324222"/>
    </source>
</evidence>
<comment type="caution">
    <text evidence="1">The sequence shown here is derived from an EMBL/GenBank/DDBJ whole genome shotgun (WGS) entry which is preliminary data.</text>
</comment>
<dbReference type="EMBL" id="VSRR010104957">
    <property type="protein sequence ID" value="MPC96190.1"/>
    <property type="molecule type" value="Genomic_DNA"/>
</dbReference>
<sequence length="35" mass="3897">MLLDPLTASARLVVIDSKGKPARGLSVYRRFVLPR</sequence>
<keyword evidence="2" id="KW-1185">Reference proteome</keyword>
<accession>A0A5B7JHH3</accession>
<dbReference type="AlphaFoldDB" id="A0A5B7JHH3"/>
<gene>
    <name evidence="1" type="ORF">E2C01_091432</name>
</gene>
<reference evidence="1 2" key="1">
    <citation type="submission" date="2019-05" db="EMBL/GenBank/DDBJ databases">
        <title>Another draft genome of Portunus trituberculatus and its Hox gene families provides insights of decapod evolution.</title>
        <authorList>
            <person name="Jeong J.-H."/>
            <person name="Song I."/>
            <person name="Kim S."/>
            <person name="Choi T."/>
            <person name="Kim D."/>
            <person name="Ryu S."/>
            <person name="Kim W."/>
        </authorList>
    </citation>
    <scope>NUCLEOTIDE SEQUENCE [LARGE SCALE GENOMIC DNA]</scope>
    <source>
        <tissue evidence="1">Muscle</tissue>
    </source>
</reference>
<proteinExistence type="predicted"/>
<evidence type="ECO:0000313" key="1">
    <source>
        <dbReference type="EMBL" id="MPC96190.1"/>
    </source>
</evidence>
<name>A0A5B7JHH3_PORTR</name>
<dbReference type="Proteomes" id="UP000324222">
    <property type="component" value="Unassembled WGS sequence"/>
</dbReference>
<organism evidence="1 2">
    <name type="scientific">Portunus trituberculatus</name>
    <name type="common">Swimming crab</name>
    <name type="synonym">Neptunus trituberculatus</name>
    <dbReference type="NCBI Taxonomy" id="210409"/>
    <lineage>
        <taxon>Eukaryota</taxon>
        <taxon>Metazoa</taxon>
        <taxon>Ecdysozoa</taxon>
        <taxon>Arthropoda</taxon>
        <taxon>Crustacea</taxon>
        <taxon>Multicrustacea</taxon>
        <taxon>Malacostraca</taxon>
        <taxon>Eumalacostraca</taxon>
        <taxon>Eucarida</taxon>
        <taxon>Decapoda</taxon>
        <taxon>Pleocyemata</taxon>
        <taxon>Brachyura</taxon>
        <taxon>Eubrachyura</taxon>
        <taxon>Portunoidea</taxon>
        <taxon>Portunidae</taxon>
        <taxon>Portuninae</taxon>
        <taxon>Portunus</taxon>
    </lineage>
</organism>